<dbReference type="EMBL" id="CP029553">
    <property type="protein sequence ID" value="AWN45461.1"/>
    <property type="molecule type" value="Genomic_DNA"/>
</dbReference>
<evidence type="ECO:0000259" key="1">
    <source>
        <dbReference type="Pfam" id="PF13304"/>
    </source>
</evidence>
<evidence type="ECO:0000313" key="2">
    <source>
        <dbReference type="EMBL" id="AWN45461.1"/>
    </source>
</evidence>
<dbReference type="GO" id="GO:0016887">
    <property type="term" value="F:ATP hydrolysis activity"/>
    <property type="evidence" value="ECO:0007669"/>
    <property type="project" value="InterPro"/>
</dbReference>
<dbReference type="GO" id="GO:0000731">
    <property type="term" value="P:DNA synthesis involved in DNA repair"/>
    <property type="evidence" value="ECO:0007669"/>
    <property type="project" value="TreeGrafter"/>
</dbReference>
<proteinExistence type="predicted"/>
<keyword evidence="3" id="KW-1185">Reference proteome</keyword>
<sequence>MIESLHLRNFKSFADATLTVGGLTVVVGVNASGKSNLRDAFRFLHGIGRGYTLPEIIGGKYGEGGYREWGPLRGTASEIVRFGQSNFALEIVGRAASGSQFRYKIIVPREDVDGRFYVGAESLQLETGEEAQAVFHTLNAPFGRDVGLWLRGDPMVVIGTTDDHGYLNRAVLRSDRPILTQLTAWHDVPQYLRNTIEQVAATLAAIRFLDLSPEAMRRPSFPGQTVLGESGENLATVLQALCLDPERKHALIAWISELTPLEITDFEFESDATGRVILFLRDAEGGRISAFSASDGTLRFLAMAAALLSDSGRSLFFFEEIDTGLHPSRMRVLIDLIERRVAESTLQVVTTTHSPDLLTLVGDKTFESTSVVYRPPGAGGSVIRRVGELPRIADLRKTQTLGRLHSSGWFEDALYFDDPAEAAE</sequence>
<organism evidence="2 3">
    <name type="scientific">Methylobacterium terrae</name>
    <dbReference type="NCBI Taxonomy" id="2202827"/>
    <lineage>
        <taxon>Bacteria</taxon>
        <taxon>Pseudomonadati</taxon>
        <taxon>Pseudomonadota</taxon>
        <taxon>Alphaproteobacteria</taxon>
        <taxon>Hyphomicrobiales</taxon>
        <taxon>Methylobacteriaceae</taxon>
        <taxon>Methylobacterium</taxon>
    </lineage>
</organism>
<dbReference type="Gene3D" id="3.40.50.300">
    <property type="entry name" value="P-loop containing nucleotide triphosphate hydrolases"/>
    <property type="match status" value="2"/>
</dbReference>
<feature type="domain" description="ATPase AAA-type core" evidence="1">
    <location>
        <begin position="278"/>
        <end position="358"/>
    </location>
</feature>
<dbReference type="PIRSF" id="PIRSF029347">
    <property type="entry name" value="RecF"/>
    <property type="match status" value="1"/>
</dbReference>
<dbReference type="PANTHER" id="PTHR32182:SF22">
    <property type="entry name" value="ATP-DEPENDENT ENDONUCLEASE, OLD FAMILY-RELATED"/>
    <property type="match status" value="1"/>
</dbReference>
<dbReference type="GO" id="GO:0006302">
    <property type="term" value="P:double-strand break repair"/>
    <property type="evidence" value="ECO:0007669"/>
    <property type="project" value="TreeGrafter"/>
</dbReference>
<evidence type="ECO:0000313" key="3">
    <source>
        <dbReference type="Proteomes" id="UP000245444"/>
    </source>
</evidence>
<dbReference type="InterPro" id="IPR014555">
    <property type="entry name" value="RecF-like"/>
</dbReference>
<feature type="domain" description="ATPase AAA-type core" evidence="1">
    <location>
        <begin position="23"/>
        <end position="112"/>
    </location>
</feature>
<protein>
    <submittedName>
        <fullName evidence="2">ATPase</fullName>
    </submittedName>
</protein>
<dbReference type="SUPFAM" id="SSF52540">
    <property type="entry name" value="P-loop containing nucleoside triphosphate hydrolases"/>
    <property type="match status" value="1"/>
</dbReference>
<dbReference type="RefSeq" id="WP_109957829.1">
    <property type="nucleotide sequence ID" value="NZ_CP029553.1"/>
</dbReference>
<dbReference type="OrthoDB" id="7596665at2"/>
<accession>A0A2U8WIX2</accession>
<reference evidence="2 3" key="1">
    <citation type="submission" date="2018-05" db="EMBL/GenBank/DDBJ databases">
        <title>Complete Genome Sequence of Methylobacterium sp. 17Sr1-28.</title>
        <authorList>
            <person name="Srinivasan S."/>
        </authorList>
    </citation>
    <scope>NUCLEOTIDE SEQUENCE [LARGE SCALE GENOMIC DNA]</scope>
    <source>
        <strain evidence="2 3">17Sr1-28</strain>
    </source>
</reference>
<dbReference type="InterPro" id="IPR003959">
    <property type="entry name" value="ATPase_AAA_core"/>
</dbReference>
<dbReference type="PANTHER" id="PTHR32182">
    <property type="entry name" value="DNA REPLICATION AND REPAIR PROTEIN RECF"/>
    <property type="match status" value="1"/>
</dbReference>
<dbReference type="InterPro" id="IPR027417">
    <property type="entry name" value="P-loop_NTPase"/>
</dbReference>
<gene>
    <name evidence="2" type="ORF">DK419_03300</name>
</gene>
<dbReference type="AlphaFoldDB" id="A0A2U8WIX2"/>
<dbReference type="KEGG" id="mtea:DK419_03300"/>
<name>A0A2U8WIX2_9HYPH</name>
<dbReference type="Pfam" id="PF13304">
    <property type="entry name" value="AAA_21"/>
    <property type="match status" value="2"/>
</dbReference>
<dbReference type="Proteomes" id="UP000245444">
    <property type="component" value="Chromosome"/>
</dbReference>
<dbReference type="GO" id="GO:0005524">
    <property type="term" value="F:ATP binding"/>
    <property type="evidence" value="ECO:0007669"/>
    <property type="project" value="InterPro"/>
</dbReference>